<evidence type="ECO:0000256" key="6">
    <source>
        <dbReference type="ARBA" id="ARBA00022840"/>
    </source>
</evidence>
<proteinExistence type="inferred from homology"/>
<dbReference type="EMBL" id="NHYD01003419">
    <property type="protein sequence ID" value="PPQ78417.1"/>
    <property type="molecule type" value="Genomic_DNA"/>
</dbReference>
<keyword evidence="3" id="KW-0808">Transferase</keyword>
<dbReference type="Gene3D" id="1.10.510.10">
    <property type="entry name" value="Transferase(Phosphotransferase) domain 1"/>
    <property type="match status" value="1"/>
</dbReference>
<dbReference type="PROSITE" id="PS00108">
    <property type="entry name" value="PROTEIN_KINASE_ST"/>
    <property type="match status" value="1"/>
</dbReference>
<feature type="domain" description="Protein kinase" evidence="12">
    <location>
        <begin position="248"/>
        <end position="690"/>
    </location>
</feature>
<dbReference type="PANTHER" id="PTHR11042:SF138">
    <property type="entry name" value="SERINE_THREONINE-PROTEIN KINASE IKS1-RELATED"/>
    <property type="match status" value="1"/>
</dbReference>
<accession>A0A409WIT6</accession>
<comment type="catalytic activity">
    <reaction evidence="8">
        <text>L-threonyl-[protein] + ATP = O-phospho-L-threonyl-[protein] + ADP + H(+)</text>
        <dbReference type="Rhea" id="RHEA:46608"/>
        <dbReference type="Rhea" id="RHEA-COMP:11060"/>
        <dbReference type="Rhea" id="RHEA-COMP:11605"/>
        <dbReference type="ChEBI" id="CHEBI:15378"/>
        <dbReference type="ChEBI" id="CHEBI:30013"/>
        <dbReference type="ChEBI" id="CHEBI:30616"/>
        <dbReference type="ChEBI" id="CHEBI:61977"/>
        <dbReference type="ChEBI" id="CHEBI:456216"/>
        <dbReference type="EC" id="2.7.11.1"/>
    </reaction>
</comment>
<feature type="compositionally biased region" description="Low complexity" evidence="11">
    <location>
        <begin position="190"/>
        <end position="201"/>
    </location>
</feature>
<feature type="region of interest" description="Disordered" evidence="11">
    <location>
        <begin position="187"/>
        <end position="233"/>
    </location>
</feature>
<dbReference type="GO" id="GO:0005737">
    <property type="term" value="C:cytoplasm"/>
    <property type="evidence" value="ECO:0007669"/>
    <property type="project" value="TreeGrafter"/>
</dbReference>
<evidence type="ECO:0000256" key="3">
    <source>
        <dbReference type="ARBA" id="ARBA00022679"/>
    </source>
</evidence>
<evidence type="ECO:0000256" key="2">
    <source>
        <dbReference type="ARBA" id="ARBA00022527"/>
    </source>
</evidence>
<feature type="region of interest" description="Disordered" evidence="11">
    <location>
        <begin position="116"/>
        <end position="166"/>
    </location>
</feature>
<keyword evidence="2" id="KW-0723">Serine/threonine-protein kinase</keyword>
<evidence type="ECO:0000259" key="12">
    <source>
        <dbReference type="PROSITE" id="PS50011"/>
    </source>
</evidence>
<dbReference type="GO" id="GO:0005524">
    <property type="term" value="F:ATP binding"/>
    <property type="evidence" value="ECO:0007669"/>
    <property type="project" value="UniProtKB-UniRule"/>
</dbReference>
<keyword evidence="6 10" id="KW-0067">ATP-binding</keyword>
<keyword evidence="5" id="KW-0418">Kinase</keyword>
<gene>
    <name evidence="13" type="ORF">CVT25_011892</name>
</gene>
<dbReference type="GO" id="GO:0005634">
    <property type="term" value="C:nucleus"/>
    <property type="evidence" value="ECO:0007669"/>
    <property type="project" value="TreeGrafter"/>
</dbReference>
<protein>
    <recommendedName>
        <fullName evidence="1">non-specific serine/threonine protein kinase</fullName>
        <ecNumber evidence="1">2.7.11.1</ecNumber>
    </recommendedName>
</protein>
<dbReference type="GO" id="GO:0004674">
    <property type="term" value="F:protein serine/threonine kinase activity"/>
    <property type="evidence" value="ECO:0007669"/>
    <property type="project" value="UniProtKB-KW"/>
</dbReference>
<dbReference type="FunFam" id="3.30.200.20:FF:000306">
    <property type="entry name" value="IKS protein kinase"/>
    <property type="match status" value="1"/>
</dbReference>
<dbReference type="InterPro" id="IPR011009">
    <property type="entry name" value="Kinase-like_dom_sf"/>
</dbReference>
<dbReference type="InParanoid" id="A0A409WIT6"/>
<dbReference type="PROSITE" id="PS50011">
    <property type="entry name" value="PROTEIN_KINASE_DOM"/>
    <property type="match status" value="1"/>
</dbReference>
<dbReference type="InterPro" id="IPR017441">
    <property type="entry name" value="Protein_kinase_ATP_BS"/>
</dbReference>
<dbReference type="PANTHER" id="PTHR11042">
    <property type="entry name" value="EUKARYOTIC TRANSLATION INITIATION FACTOR 2-ALPHA KINASE EIF2-ALPHA KINASE -RELATED"/>
    <property type="match status" value="1"/>
</dbReference>
<feature type="compositionally biased region" description="Polar residues" evidence="11">
    <location>
        <begin position="29"/>
        <end position="42"/>
    </location>
</feature>
<dbReference type="Proteomes" id="UP000283269">
    <property type="component" value="Unassembled WGS sequence"/>
</dbReference>
<evidence type="ECO:0000256" key="5">
    <source>
        <dbReference type="ARBA" id="ARBA00022777"/>
    </source>
</evidence>
<dbReference type="Pfam" id="PF00069">
    <property type="entry name" value="Pkinase"/>
    <property type="match status" value="2"/>
</dbReference>
<dbReference type="STRING" id="93625.A0A409WIT6"/>
<feature type="compositionally biased region" description="Low complexity" evidence="11">
    <location>
        <begin position="388"/>
        <end position="404"/>
    </location>
</feature>
<feature type="region of interest" description="Disordered" evidence="11">
    <location>
        <begin position="366"/>
        <end position="441"/>
    </location>
</feature>
<name>A0A409WIT6_PSICY</name>
<reference evidence="13 14" key="1">
    <citation type="journal article" date="2018" name="Evol. Lett.">
        <title>Horizontal gene cluster transfer increased hallucinogenic mushroom diversity.</title>
        <authorList>
            <person name="Reynolds H.T."/>
            <person name="Vijayakumar V."/>
            <person name="Gluck-Thaler E."/>
            <person name="Korotkin H.B."/>
            <person name="Matheny P.B."/>
            <person name="Slot J.C."/>
        </authorList>
    </citation>
    <scope>NUCLEOTIDE SEQUENCE [LARGE SCALE GENOMIC DNA]</scope>
    <source>
        <strain evidence="13 14">2631</strain>
    </source>
</reference>
<evidence type="ECO:0000256" key="9">
    <source>
        <dbReference type="ARBA" id="ARBA00048679"/>
    </source>
</evidence>
<evidence type="ECO:0000313" key="13">
    <source>
        <dbReference type="EMBL" id="PPQ78417.1"/>
    </source>
</evidence>
<dbReference type="OrthoDB" id="1405469at2759"/>
<feature type="region of interest" description="Disordered" evidence="11">
    <location>
        <begin position="1"/>
        <end position="42"/>
    </location>
</feature>
<dbReference type="InterPro" id="IPR050339">
    <property type="entry name" value="CC_SR_Kinase"/>
</dbReference>
<evidence type="ECO:0000313" key="14">
    <source>
        <dbReference type="Proteomes" id="UP000283269"/>
    </source>
</evidence>
<dbReference type="InterPro" id="IPR008271">
    <property type="entry name" value="Ser/Thr_kinase_AS"/>
</dbReference>
<dbReference type="SUPFAM" id="SSF56112">
    <property type="entry name" value="Protein kinase-like (PK-like)"/>
    <property type="match status" value="1"/>
</dbReference>
<feature type="compositionally biased region" description="Basic and acidic residues" evidence="11">
    <location>
        <begin position="206"/>
        <end position="216"/>
    </location>
</feature>
<evidence type="ECO:0000256" key="8">
    <source>
        <dbReference type="ARBA" id="ARBA00047899"/>
    </source>
</evidence>
<evidence type="ECO:0000256" key="7">
    <source>
        <dbReference type="ARBA" id="ARBA00037982"/>
    </source>
</evidence>
<comment type="catalytic activity">
    <reaction evidence="9">
        <text>L-seryl-[protein] + ATP = O-phospho-L-seryl-[protein] + ADP + H(+)</text>
        <dbReference type="Rhea" id="RHEA:17989"/>
        <dbReference type="Rhea" id="RHEA-COMP:9863"/>
        <dbReference type="Rhea" id="RHEA-COMP:11604"/>
        <dbReference type="ChEBI" id="CHEBI:15378"/>
        <dbReference type="ChEBI" id="CHEBI:29999"/>
        <dbReference type="ChEBI" id="CHEBI:30616"/>
        <dbReference type="ChEBI" id="CHEBI:83421"/>
        <dbReference type="ChEBI" id="CHEBI:456216"/>
        <dbReference type="EC" id="2.7.11.1"/>
    </reaction>
</comment>
<comment type="similarity">
    <text evidence="7">Belongs to the protein kinase superfamily. Ser/Thr protein kinase family. GCN2 subfamily.</text>
</comment>
<comment type="caution">
    <text evidence="13">The sequence shown here is derived from an EMBL/GenBank/DDBJ whole genome shotgun (WGS) entry which is preliminary data.</text>
</comment>
<keyword evidence="4 10" id="KW-0547">Nucleotide-binding</keyword>
<dbReference type="InterPro" id="IPR000719">
    <property type="entry name" value="Prot_kinase_dom"/>
</dbReference>
<dbReference type="EC" id="2.7.11.1" evidence="1"/>
<dbReference type="AlphaFoldDB" id="A0A409WIT6"/>
<dbReference type="Gene3D" id="3.30.200.20">
    <property type="entry name" value="Phosphorylase Kinase, domain 1"/>
    <property type="match status" value="1"/>
</dbReference>
<feature type="compositionally biased region" description="Basic and acidic residues" evidence="11">
    <location>
        <begin position="422"/>
        <end position="438"/>
    </location>
</feature>
<evidence type="ECO:0000256" key="1">
    <source>
        <dbReference type="ARBA" id="ARBA00012513"/>
    </source>
</evidence>
<organism evidence="13 14">
    <name type="scientific">Psilocybe cyanescens</name>
    <dbReference type="NCBI Taxonomy" id="93625"/>
    <lineage>
        <taxon>Eukaryota</taxon>
        <taxon>Fungi</taxon>
        <taxon>Dikarya</taxon>
        <taxon>Basidiomycota</taxon>
        <taxon>Agaricomycotina</taxon>
        <taxon>Agaricomycetes</taxon>
        <taxon>Agaricomycetidae</taxon>
        <taxon>Agaricales</taxon>
        <taxon>Agaricineae</taxon>
        <taxon>Strophariaceae</taxon>
        <taxon>Psilocybe</taxon>
    </lineage>
</organism>
<feature type="compositionally biased region" description="Polar residues" evidence="11">
    <location>
        <begin position="1"/>
        <end position="20"/>
    </location>
</feature>
<evidence type="ECO:0000256" key="4">
    <source>
        <dbReference type="ARBA" id="ARBA00022741"/>
    </source>
</evidence>
<dbReference type="PROSITE" id="PS00107">
    <property type="entry name" value="PROTEIN_KINASE_ATP"/>
    <property type="match status" value="1"/>
</dbReference>
<evidence type="ECO:0000256" key="11">
    <source>
        <dbReference type="SAM" id="MobiDB-lite"/>
    </source>
</evidence>
<feature type="binding site" evidence="10">
    <location>
        <position position="281"/>
    </location>
    <ligand>
        <name>ATP</name>
        <dbReference type="ChEBI" id="CHEBI:30616"/>
    </ligand>
</feature>
<evidence type="ECO:0000256" key="10">
    <source>
        <dbReference type="PROSITE-ProRule" id="PRU10141"/>
    </source>
</evidence>
<dbReference type="SMART" id="SM00220">
    <property type="entry name" value="S_TKc"/>
    <property type="match status" value="1"/>
</dbReference>
<sequence>MSTSFGESSSQALVSIPSTQHRPHLYRDPSSSHAFSDNQHTATGPELWQPILHSSNQVVLYNPRSHALSITSAVASEELASGVVVARRMRREEVSNSPRLITDTCPYCKQTLPPGFQGFPTGGASSEGARGHDSGPQENDETWGYINTSDEDDEDPREIQTVSTDPAYHSRASDYFRLLAIANETSSVASGSRRPSISPSSYRTTNEGESREEDSKRGRRRTRTPDNRSTKGAFPAEKMAQGYFKTFFQEEYKLGMGANGSVFLCQHVLDGNPLGHFAVKKIAVGESHSYLLKILREVRLLERLHHPNIITYHHAWLESSQFSSFGPTVPTLHVLMQWAEGGSLDDFIDVRLGRKPAHIHMHPLLSSSSSVFNPSVPPSPASSTNELPPGEEGTQGPTTPTPTTASFNRGKHARFANADSPGAREETQQSSSKPEDAQSRAARIKAFRAYQRAPPEEKERMRREMENVFGTASGDGPGDAARAQWTAVHLLSAQEVVSLFRDVVEGLAFLHGKSILHLDLKPGNVLLTWDEGKLIPRAMLSDFGTSRDMINSTRVQRSGNTGTLEYTAPESLPSPDTGILRQIDSKADMWSLGMILHKLLFFKLPYRYASVGDANGEPIRRDEEGEKMERLEKEVLEYPGFKSAPSMVTGFENRRLPRAFLVLLENLLHKTPVGRPSVERVVTAIREGKLDPLGDIPSQNLPLSRPWTDVSASTVLNTSDDIKNDDHEGTRLLALPSPAEVLGPEEDSWRNWLTWNMWMPFLTGIFFRSNKHRRSKKKGPMERGRKKMNGFSLRLVRSSLLVMKVLTISQVCVDPVTRPRPVVVTLLLVAAVSDTVIEHEDEAGERREVTGYRIRGVWVTMGLALLHVGILGLSAWSEWGGAGSGLFDAWKTICCVPVSSTLRGPPPQF</sequence>
<keyword evidence="14" id="KW-1185">Reference proteome</keyword>